<evidence type="ECO:0000313" key="3">
    <source>
        <dbReference type="Proteomes" id="UP000029665"/>
    </source>
</evidence>
<feature type="compositionally biased region" description="Acidic residues" evidence="1">
    <location>
        <begin position="53"/>
        <end position="65"/>
    </location>
</feature>
<organism evidence="2 3">
    <name type="scientific">Pycnoporus cinnabarinus</name>
    <name type="common">Cinnabar-red polypore</name>
    <name type="synonym">Trametes cinnabarina</name>
    <dbReference type="NCBI Taxonomy" id="5643"/>
    <lineage>
        <taxon>Eukaryota</taxon>
        <taxon>Fungi</taxon>
        <taxon>Dikarya</taxon>
        <taxon>Basidiomycota</taxon>
        <taxon>Agaricomycotina</taxon>
        <taxon>Agaricomycetes</taxon>
        <taxon>Polyporales</taxon>
        <taxon>Polyporaceae</taxon>
        <taxon>Trametes</taxon>
    </lineage>
</organism>
<dbReference type="OrthoDB" id="2754963at2759"/>
<dbReference type="AlphaFoldDB" id="A0A060SW32"/>
<dbReference type="HOGENOM" id="CLU_809284_0_0_1"/>
<gene>
    <name evidence="2" type="ORF">BN946_scf184925.g6</name>
</gene>
<keyword evidence="3" id="KW-1185">Reference proteome</keyword>
<feature type="compositionally biased region" description="Basic and acidic residues" evidence="1">
    <location>
        <begin position="21"/>
        <end position="44"/>
    </location>
</feature>
<dbReference type="Proteomes" id="UP000029665">
    <property type="component" value="Unassembled WGS sequence"/>
</dbReference>
<feature type="region of interest" description="Disordered" evidence="1">
    <location>
        <begin position="21"/>
        <end position="68"/>
    </location>
</feature>
<dbReference type="EMBL" id="CCBP010000372">
    <property type="protein sequence ID" value="CDO76419.1"/>
    <property type="molecule type" value="Genomic_DNA"/>
</dbReference>
<reference evidence="2" key="1">
    <citation type="submission" date="2014-01" db="EMBL/GenBank/DDBJ databases">
        <title>The genome of the white-rot fungus Pycnoporus cinnabarinus: a basidiomycete model with a versatile arsenal for lignocellulosic biomass breakdown.</title>
        <authorList>
            <person name="Levasseur A."/>
            <person name="Lomascolo A."/>
            <person name="Ruiz-Duenas F.J."/>
            <person name="Uzan E."/>
            <person name="Piumi F."/>
            <person name="Kues U."/>
            <person name="Ram A.F.J."/>
            <person name="Murat C."/>
            <person name="Haon M."/>
            <person name="Benoit I."/>
            <person name="Arfi Y."/>
            <person name="Chevret D."/>
            <person name="Drula E."/>
            <person name="Kwon M.J."/>
            <person name="Gouret P."/>
            <person name="Lesage-Meessen L."/>
            <person name="Lombard V."/>
            <person name="Mariette J."/>
            <person name="Noirot C."/>
            <person name="Park J."/>
            <person name="Patyshakuliyeva A."/>
            <person name="Wieneger R.A.B."/>
            <person name="Wosten H.A.B."/>
            <person name="Martin F."/>
            <person name="Coutinho P.M."/>
            <person name="de Vries R."/>
            <person name="Martinez A.T."/>
            <person name="Klopp C."/>
            <person name="Pontarotti P."/>
            <person name="Henrissat B."/>
            <person name="Record E."/>
        </authorList>
    </citation>
    <scope>NUCLEOTIDE SEQUENCE [LARGE SCALE GENOMIC DNA]</scope>
    <source>
        <strain evidence="2">BRFM137</strain>
    </source>
</reference>
<accession>A0A060SW32</accession>
<proteinExistence type="predicted"/>
<evidence type="ECO:0000256" key="1">
    <source>
        <dbReference type="SAM" id="MobiDB-lite"/>
    </source>
</evidence>
<dbReference type="STRING" id="5643.A0A060SW32"/>
<sequence length="343" mass="39351">MSAADAVKQLEQQLEQLKKKVAEEAEHKRQQEEVARKREEERAQAKKRKAPESDDESDSGEEVEQEPGLLVPRRGCERCREKGVRCAFRPGKRNSTCVECQRLKIAPCVGVKGLSDPELHTLFVWLTVVLLAFQIQSSSSINVKIVSFFNSSHYWGGQLDIIRVQLKLKSKLKMHTTTRWYSLILQAMSVQKHWYALIELYLHDDAQHSLNGYSVIKTDVIKAVIDPAHWQCNAQLIRMCKPLIDAIGNLESWDMTLADCTLELIDTACQVATLTIEQTDDLGFTWHAQHIIRKGFYDMNTDLHWFALFLHPLGWQLTISSAEHSRTVKDAYYIALDLTKCWN</sequence>
<name>A0A060SW32_PYCCI</name>
<comment type="caution">
    <text evidence="2">The sequence shown here is derived from an EMBL/GenBank/DDBJ whole genome shotgun (WGS) entry which is preliminary data.</text>
</comment>
<protein>
    <submittedName>
        <fullName evidence="2">Uncharacterized protein</fullName>
    </submittedName>
</protein>
<evidence type="ECO:0000313" key="2">
    <source>
        <dbReference type="EMBL" id="CDO76419.1"/>
    </source>
</evidence>